<feature type="disulfide bond" evidence="12">
    <location>
        <begin position="1161"/>
        <end position="1173"/>
    </location>
</feature>
<feature type="disulfide bond" evidence="11">
    <location>
        <begin position="2564"/>
        <end position="2591"/>
    </location>
</feature>
<evidence type="ECO:0000259" key="16">
    <source>
        <dbReference type="PROSITE" id="PS50027"/>
    </source>
</evidence>
<feature type="disulfide bond" evidence="12">
    <location>
        <begin position="1182"/>
        <end position="1191"/>
    </location>
</feature>
<evidence type="ECO:0000313" key="19">
    <source>
        <dbReference type="EMBL" id="RUS72081.1"/>
    </source>
</evidence>
<dbReference type="Pfam" id="PF00053">
    <property type="entry name" value="EGF_laminin"/>
    <property type="match status" value="15"/>
</dbReference>
<dbReference type="InterPro" id="IPR000034">
    <property type="entry name" value="Laminin_IV"/>
</dbReference>
<dbReference type="FunFam" id="2.10.25.10:FF:000082">
    <property type="entry name" value="Laminin subunit alpha 1"/>
    <property type="match status" value="1"/>
</dbReference>
<dbReference type="Gene3D" id="2.170.300.10">
    <property type="entry name" value="Tie2 ligand-binding domain superfamily"/>
    <property type="match status" value="2"/>
</dbReference>
<dbReference type="FunFam" id="2.10.25.10:FF:000106">
    <property type="entry name" value="Heparan sulfate proteoglycan 2"/>
    <property type="match status" value="2"/>
</dbReference>
<evidence type="ECO:0000256" key="5">
    <source>
        <dbReference type="ARBA" id="ARBA00022737"/>
    </source>
</evidence>
<feature type="domain" description="Laminin G" evidence="15">
    <location>
        <begin position="2826"/>
        <end position="3000"/>
    </location>
</feature>
<keyword evidence="8" id="KW-0325">Glycoprotein</keyword>
<evidence type="ECO:0000259" key="18">
    <source>
        <dbReference type="PROSITE" id="PS51117"/>
    </source>
</evidence>
<dbReference type="Pfam" id="PF00054">
    <property type="entry name" value="Laminin_G_1"/>
    <property type="match status" value="2"/>
</dbReference>
<feature type="domain" description="Laminin G" evidence="15">
    <location>
        <begin position="2415"/>
        <end position="2591"/>
    </location>
</feature>
<feature type="signal peptide" evidence="14">
    <location>
        <begin position="1"/>
        <end position="28"/>
    </location>
</feature>
<evidence type="ECO:0000256" key="10">
    <source>
        <dbReference type="ARBA" id="ARBA00065619"/>
    </source>
</evidence>
<dbReference type="InterPro" id="IPR008211">
    <property type="entry name" value="Laminin_N"/>
</dbReference>
<feature type="disulfide bond" evidence="11">
    <location>
        <begin position="2973"/>
        <end position="3000"/>
    </location>
</feature>
<evidence type="ECO:0000256" key="9">
    <source>
        <dbReference type="ARBA" id="ARBA00023292"/>
    </source>
</evidence>
<dbReference type="EMBL" id="RQTK01001116">
    <property type="protein sequence ID" value="RUS72081.1"/>
    <property type="molecule type" value="Genomic_DNA"/>
</dbReference>
<evidence type="ECO:0000256" key="8">
    <source>
        <dbReference type="ARBA" id="ARBA00023180"/>
    </source>
</evidence>
<dbReference type="InterPro" id="IPR009030">
    <property type="entry name" value="Growth_fac_rcpt_cys_sf"/>
</dbReference>
<evidence type="ECO:0000256" key="6">
    <source>
        <dbReference type="ARBA" id="ARBA00022869"/>
    </source>
</evidence>
<evidence type="ECO:0000256" key="3">
    <source>
        <dbReference type="ARBA" id="ARBA00022530"/>
    </source>
</evidence>
<feature type="disulfide bond" evidence="12">
    <location>
        <begin position="1068"/>
        <end position="1085"/>
    </location>
</feature>
<feature type="disulfide bond" evidence="12">
    <location>
        <begin position="485"/>
        <end position="494"/>
    </location>
</feature>
<keyword evidence="5" id="KW-0677">Repeat</keyword>
<dbReference type="SUPFAM" id="SSF49899">
    <property type="entry name" value="Concanavalin A-like lectins/glucanases"/>
    <property type="match status" value="5"/>
</dbReference>
<evidence type="ECO:0000256" key="13">
    <source>
        <dbReference type="SAM" id="Coils"/>
    </source>
</evidence>
<feature type="disulfide bond" evidence="12">
    <location>
        <begin position="1163"/>
        <end position="1180"/>
    </location>
</feature>
<accession>A0A433SS31</accession>
<dbReference type="Gene3D" id="2.60.120.260">
    <property type="entry name" value="Galactose-binding domain-like"/>
    <property type="match status" value="1"/>
</dbReference>
<dbReference type="PROSITE" id="PS51117">
    <property type="entry name" value="LAMININ_NTER"/>
    <property type="match status" value="1"/>
</dbReference>
<feature type="domain" description="Laminin G" evidence="15">
    <location>
        <begin position="2598"/>
        <end position="2771"/>
    </location>
</feature>
<dbReference type="InterPro" id="IPR050440">
    <property type="entry name" value="Laminin/Netrin_ECM"/>
</dbReference>
<dbReference type="PANTHER" id="PTHR10574:SF436">
    <property type="entry name" value="LAMININ SUBUNIT ALPHA-2"/>
    <property type="match status" value="1"/>
</dbReference>
<reference evidence="19 20" key="1">
    <citation type="submission" date="2019-01" db="EMBL/GenBank/DDBJ databases">
        <title>A draft genome assembly of the solar-powered sea slug Elysia chlorotica.</title>
        <authorList>
            <person name="Cai H."/>
            <person name="Li Q."/>
            <person name="Fang X."/>
            <person name="Li J."/>
            <person name="Curtis N.E."/>
            <person name="Altenburger A."/>
            <person name="Shibata T."/>
            <person name="Feng M."/>
            <person name="Maeda T."/>
            <person name="Schwartz J.A."/>
            <person name="Shigenobu S."/>
            <person name="Lundholm N."/>
            <person name="Nishiyama T."/>
            <person name="Yang H."/>
            <person name="Hasebe M."/>
            <person name="Li S."/>
            <person name="Pierce S.K."/>
            <person name="Wang J."/>
        </authorList>
    </citation>
    <scope>NUCLEOTIDE SEQUENCE [LARGE SCALE GENOMIC DNA]</scope>
    <source>
        <strain evidence="19">EC2010</strain>
        <tissue evidence="19">Whole organism of an adult</tissue>
    </source>
</reference>
<keyword evidence="3" id="KW-0272">Extracellular matrix</keyword>
<keyword evidence="9 12" id="KW-0424">Laminin EGF-like domain</keyword>
<feature type="chain" id="PRO_5019265886" description="Laminin subunit alpha-2" evidence="14">
    <location>
        <begin position="29"/>
        <end position="3186"/>
    </location>
</feature>
<evidence type="ECO:0000313" key="20">
    <source>
        <dbReference type="Proteomes" id="UP000271974"/>
    </source>
</evidence>
<dbReference type="SMART" id="SM00136">
    <property type="entry name" value="LamNT"/>
    <property type="match status" value="1"/>
</dbReference>
<feature type="domain" description="Laminin EGF-like" evidence="16">
    <location>
        <begin position="1161"/>
        <end position="1206"/>
    </location>
</feature>
<feature type="disulfide bond" evidence="11">
    <location>
        <begin position="3156"/>
        <end position="3183"/>
    </location>
</feature>
<comment type="subunit">
    <text evidence="10">Laminin is a complex glycoprotein, consisting of three different polypeptide chains (alpha, beta, gamma), which are bound to each other by disulfide bonds into a cross-shaped molecule comprising one long and three short arms with globules at each end.</text>
</comment>
<dbReference type="FunFam" id="2.10.25.10:FF:000130">
    <property type="entry name" value="Laminin subunit beta 1"/>
    <property type="match status" value="1"/>
</dbReference>
<feature type="domain" description="Laminin G" evidence="15">
    <location>
        <begin position="2223"/>
        <end position="2402"/>
    </location>
</feature>
<feature type="disulfide bond" evidence="12">
    <location>
        <begin position="921"/>
        <end position="933"/>
    </location>
</feature>
<feature type="domain" description="Laminin EGF-like" evidence="16">
    <location>
        <begin position="1514"/>
        <end position="1563"/>
    </location>
</feature>
<organism evidence="19 20">
    <name type="scientific">Elysia chlorotica</name>
    <name type="common">Eastern emerald elysia</name>
    <name type="synonym">Sea slug</name>
    <dbReference type="NCBI Taxonomy" id="188477"/>
    <lineage>
        <taxon>Eukaryota</taxon>
        <taxon>Metazoa</taxon>
        <taxon>Spiralia</taxon>
        <taxon>Lophotrochozoa</taxon>
        <taxon>Mollusca</taxon>
        <taxon>Gastropoda</taxon>
        <taxon>Heterobranchia</taxon>
        <taxon>Euthyneura</taxon>
        <taxon>Panpulmonata</taxon>
        <taxon>Sacoglossa</taxon>
        <taxon>Placobranchoidea</taxon>
        <taxon>Plakobranchidae</taxon>
        <taxon>Elysia</taxon>
    </lineage>
</organism>
<dbReference type="InterPro" id="IPR056863">
    <property type="entry name" value="LMN_ATRN_NET-like_EGF"/>
</dbReference>
<dbReference type="Gene3D" id="2.10.25.10">
    <property type="entry name" value="Laminin"/>
    <property type="match status" value="13"/>
</dbReference>
<dbReference type="Proteomes" id="UP000271974">
    <property type="component" value="Unassembled WGS sequence"/>
</dbReference>
<evidence type="ECO:0000256" key="7">
    <source>
        <dbReference type="ARBA" id="ARBA00023157"/>
    </source>
</evidence>
<feature type="coiled-coil region" evidence="13">
    <location>
        <begin position="1970"/>
        <end position="2004"/>
    </location>
</feature>
<dbReference type="GO" id="GO:0009888">
    <property type="term" value="P:tissue development"/>
    <property type="evidence" value="ECO:0007669"/>
    <property type="project" value="TreeGrafter"/>
</dbReference>
<dbReference type="Pfam" id="PF00052">
    <property type="entry name" value="Laminin_B"/>
    <property type="match status" value="2"/>
</dbReference>
<feature type="disulfide bond" evidence="12">
    <location>
        <begin position="1533"/>
        <end position="1542"/>
    </location>
</feature>
<feature type="disulfide bond" evidence="12">
    <location>
        <begin position="1236"/>
        <end position="1245"/>
    </location>
</feature>
<dbReference type="InterPro" id="IPR013320">
    <property type="entry name" value="ConA-like_dom_sf"/>
</dbReference>
<dbReference type="FunFam" id="2.10.25.10:FF:000090">
    <property type="entry name" value="laminin subunit alpha"/>
    <property type="match status" value="1"/>
</dbReference>
<dbReference type="PROSITE" id="PS01248">
    <property type="entry name" value="EGF_LAM_1"/>
    <property type="match status" value="8"/>
</dbReference>
<dbReference type="SUPFAM" id="SSF57184">
    <property type="entry name" value="Growth factor receptor domain"/>
    <property type="match status" value="1"/>
</dbReference>
<proteinExistence type="predicted"/>
<dbReference type="Pfam" id="PF00055">
    <property type="entry name" value="Laminin_N"/>
    <property type="match status" value="1"/>
</dbReference>
<evidence type="ECO:0000259" key="17">
    <source>
        <dbReference type="PROSITE" id="PS51115"/>
    </source>
</evidence>
<feature type="domain" description="Laminin EGF-like" evidence="16">
    <location>
        <begin position="466"/>
        <end position="514"/>
    </location>
</feature>
<feature type="disulfide bond" evidence="12">
    <location>
        <begin position="968"/>
        <end position="980"/>
    </location>
</feature>
<dbReference type="PRINTS" id="PR00011">
    <property type="entry name" value="EGFLAMININ"/>
</dbReference>
<protein>
    <recommendedName>
        <fullName evidence="21">Laminin subunit alpha-2</fullName>
    </recommendedName>
</protein>
<feature type="domain" description="Laminin EGF-like" evidence="16">
    <location>
        <begin position="1016"/>
        <end position="1065"/>
    </location>
</feature>
<dbReference type="Pfam" id="PF24973">
    <property type="entry name" value="EGF_LMN_ATRN"/>
    <property type="match status" value="2"/>
</dbReference>
<dbReference type="CDD" id="cd00055">
    <property type="entry name" value="EGF_Lam"/>
    <property type="match status" value="17"/>
</dbReference>
<keyword evidence="13" id="KW-0175">Coiled coil</keyword>
<feature type="domain" description="Laminin G" evidence="15">
    <location>
        <begin position="3005"/>
        <end position="3183"/>
    </location>
</feature>
<feature type="disulfide bond" evidence="12">
    <location>
        <begin position="970"/>
        <end position="987"/>
    </location>
</feature>
<keyword evidence="7 12" id="KW-1015">Disulfide bond</keyword>
<dbReference type="GO" id="GO:0005201">
    <property type="term" value="F:extracellular matrix structural constituent"/>
    <property type="evidence" value="ECO:0007669"/>
    <property type="project" value="TreeGrafter"/>
</dbReference>
<feature type="disulfide bond" evidence="11">
    <location>
        <begin position="2744"/>
        <end position="2771"/>
    </location>
</feature>
<feature type="coiled-coil region" evidence="13">
    <location>
        <begin position="2170"/>
        <end position="2225"/>
    </location>
</feature>
<keyword evidence="6" id="KW-0084">Basement membrane</keyword>
<keyword evidence="20" id="KW-1185">Reference proteome</keyword>
<feature type="coiled-coil region" evidence="13">
    <location>
        <begin position="1872"/>
        <end position="1930"/>
    </location>
</feature>
<feature type="disulfide bond" evidence="12">
    <location>
        <begin position="1621"/>
        <end position="1633"/>
    </location>
</feature>
<sequence>MQARQAGTGPGLAVLLTAAVWLLTAVEGQREEDLLPVVQFNLATRARISVNATCGQGREREVFCKLVEHDRIFPAENRQCDICDARSENPALRHPISNAVDGSQSWWQSPTLANGPEYNYVTITLDLREVYQIAYIILKAANAPRPGNWILERSIDGESYLPWQYFAMDERECEALYGLDATIGLPVFVRDDQVICTTRYSAINPLENGEIFVSLINERPGAYRPSKTLLDFTSARYIRMRFQKIRTLLGDLMDFSGRYPDDSDDSVTRRYFYSIKDISIGGQCICYGHASFCRRNGSMRDRLQCQCEDNTRGDNCELCKPLFNQKPWQVRSSNNGGCEKCNCHNKSLECVYNATVAARSLSLNTNGLYDGGGVCLNCKEFTTGINCEKCLPGYYRLMGKTQFDDYPCRPCRCSEIQSSIGDCVQDDSRLSEGLRPGDCICKEGFSGRQCDSCAVGFYGYPNCRQCRCDVAGSEDPENCDRRCVCKENVEGSRCDVCKDGHFNLDVNNPMGCMKCFCFGASTVCESVGWGLAKVYDMDGWVLSQLEPGGLTLLPRSFDGWLEAKVYLLEHGRNDPRSYSMEDIHYWVAPMSYLGNRLSSYGGHLELTLRYRLDEQMGGYKHYLQQPNFVLQGSNMTITADLQRLRENYDYQLQVHFHESSWRHVEDDRPVTREEMMTLLYSLERLLIRATYNTAQDTVYLKDVYLDMASPMVMDGSSLKSVEQCRCPEGYAGLSCEMCSPGWRRVDNQLVRGRCRKCECHNHAHDCDPYTGKCLGCEHSTTGDYCERCLPGFYGDPRYGKPDDCKPCSCPLVSGNNFFAERCVATPTPENPDAYECVNCREGYTGKRCQGCAPGFYGNPIVPGGSCRRCNCGGNIDPTKPGSCNPHTGVCNLCTGNTEGKYCENCRPGYYGSAVNGNCKPCQCSRFGSTDQNCDTRTGQCNCHGRFTGRKCDHCQRGYGNVERDCERCNCDPTGSESAICDSVSGQCSCRPGVGGLSCGQCAVGYYDFSRSGCKDCRCYGPGTTNVISCDHITGTCLCKPGVIGKFCDECRENHFGLGADFGCTECECDRTGSLSPRCDGTSGQCSCKPGVGGRKCDSCLPGYYGFSNTGCQACEPCKESGHVCDPVTGLCSCPSNTEGPACQVCITDAWGYDKDGGCKLCNCSSEGSVTQQCDLDTGRCECLDGFHGYSCDRCLAGFHSFPKCQECACNHAGSLSDTCPENAEYCECNKMGQCYCKKNVEGQRCDRCRPNSFSLERENPYGCTECYCFLRARSCSQAPYVWTKIGFPNLNVHFSTNEEVEAVQQKFGHTVISTEYTYVDPELSAKPVYWQLNIDEIDNDMVQSYNGRLDFNHYFEGPSANIKDAESKAPLVILIGNGMELHYGHSHLEPSILQEISVKLHEDLWYFEGQTESVDRRFLMIALQNVSAILIRAVQDGNATFALLDNVYIQRAVPEGPGVNSTQRALGVEICDCPDRYSGVSCQTPGPGYYRVPPLNSDINLSSPETVIGDVRACQCFQHSQLCDPNTGECEACMHNTVGRNCEKCAEGYFGVATRGTPDDCQPCRCPLPESSNNFSPTCKGGRNGIMCTACRPEYEGMQCERCAPGYYGNPQKLGETCKPCRCSPDGSSSQECDPVYGQCPCLPGISGRTCEVCSDETAGVQGGKCVSCYTGCTGVLLADLANWTVPLLSFDPSGVVYPWDDLYNMQTQVKYLKGKLAIVEQAGGARAKNLTSDVNYLNTVADRLINRTHYTCDMKLDTVGASACKMEDKAAAYLGNVTDLEKDVNATYEEIKEIVDYINNLTRSLQGDYEGLDTNAALKAAKDILADIEARDFSPQDKAIWEENQAAEMLAEKIEKLKMMNIDTNGTQARLSEINRRLKDLIDQNQIANDTSNDALDKIKLLKKLLNTLNDIREKIEKMESESFGLLEEAQDLLVEADSTLYTSLDQTDALTRSLRLLKGKVSSLRRAVPTLEERVQKAMDHAEMLRERAKELDDLYELVRNQSENAVMAAKAYESIVNAIKKARKSADQALNDAKVSKEIAGVENMTDEVVRLIQRSKELKMQAETLLELAKNLTDPLKDLQDDLEVAQADHEDNQSLLDDLRLDELPQNFSDRINNIFPVIEDAKEKTEATFDILNKINMTKVISELEDLKDVPAINDDISETLAISKTAEKEVEKLNDLKQKVDQMMSANARKAMQISHDLEALKAKIRDARNRVNDMKLSLKADGQCFRTYRSNLKPSATNEVRFAFKPESEISDALLVLLEQSPEEFLAADIANQKVRFSWNSGSGVGTVSHQQDLEPDKWYHVMAKRIGSVGQLKVWPEDGQEESAQKVSARLGAGCSLMNLNESAIIYLAGSGNGREIPTEVSNKNFKGCMGEIFLDAHRLGVYNFKSDVEGHCGACEEVPQLLIADQVFVFNGRGFARYEVNHYNARRTKVELEFKTFYEDSKIFFVGSEDNGDFLSIDLKDGHVAVRYNMGGISTAYGQTTNTYNNNKWIKIIFDRNKQNAALIVGEEKIMLTAPGTNTGLEISEAPMYFGGVPTTLDVAKFRGIEKSEFFYGCMQKLTFWYLPPDADSSSFVNVQQSSGCRENGISTVDFRGDGYLALKSENIAFADEKNDISLTFVTNKADAVILLARDIPGNNYYSISLVAGRLEVRMKGQGTETVTISSVETFNDGTMHCVSLVKNRQSFELIANDKVLGNAEAIDVQFTSMDDSSLYLGGYPAPNILDMASTNEKFDGCISDVIVNGNLLSMADAVQYKRADVGRCRFTTDTTKPVVVAEENPNGPTTAMTMTTTVAPAPLLMADPQSCAKVLKAEEEEGAHSVGFSRSFHAEINKVKRRDMAKNFTFTFDFRTYYEDGLFGYLTNADKTFYLGIQLMKGFLEVAYIYEDSRVSLSFDNKLNDGQWHSVQLEKASKILSLTYDDETQRSKSIDNRLDFKPPLKLGGPSTNDDFKRNDINLVNHSIRGCIRDLKLNQIEINLSDVKVIQDFKSGKCHKDVEPGAYFGGDAWGIYETDFVVKEGLTISLEFKTKSTMGILVSVGSDSKFGLTLELDEGKVKFGVKNSDGEFRVESDNSNEYTFCDNQWHTVQAAIIAGKLSIKVDEGNVLSTSVTGMFKAIETQSPLFIGGYESESGKFEQPTSLSQDKFSGCIKKLEINGNFVDWYALKNDAHLQKDACPTL</sequence>
<dbReference type="Pfam" id="PF02210">
    <property type="entry name" value="Laminin_G_2"/>
    <property type="match status" value="3"/>
</dbReference>
<keyword evidence="2" id="KW-0964">Secreted</keyword>
<evidence type="ECO:0000256" key="11">
    <source>
        <dbReference type="PROSITE-ProRule" id="PRU00122"/>
    </source>
</evidence>
<dbReference type="FunFam" id="2.10.25.10:FF:000512">
    <property type="entry name" value="Laminin subunit alpha 1"/>
    <property type="match status" value="1"/>
</dbReference>
<dbReference type="Gene3D" id="2.60.120.200">
    <property type="match status" value="5"/>
</dbReference>
<feature type="domain" description="Laminin EGF-like" evidence="16">
    <location>
        <begin position="1207"/>
        <end position="1265"/>
    </location>
</feature>
<feature type="disulfide bond" evidence="12">
    <location>
        <begin position="776"/>
        <end position="785"/>
    </location>
</feature>
<dbReference type="FunFam" id="2.10.25.10:FF:000069">
    <property type="entry name" value="Laminin subunit alpha 1"/>
    <property type="match status" value="1"/>
</dbReference>
<comment type="caution">
    <text evidence="12">Lacks conserved residue(s) required for the propagation of feature annotation.</text>
</comment>
<dbReference type="GO" id="GO:0009887">
    <property type="term" value="P:animal organ morphogenesis"/>
    <property type="evidence" value="ECO:0007669"/>
    <property type="project" value="TreeGrafter"/>
</dbReference>
<evidence type="ECO:0000256" key="14">
    <source>
        <dbReference type="SAM" id="SignalP"/>
    </source>
</evidence>
<feature type="disulfide bond" evidence="12">
    <location>
        <begin position="1038"/>
        <end position="1047"/>
    </location>
</feature>
<feature type="disulfide bond" evidence="12">
    <location>
        <begin position="1087"/>
        <end position="1096"/>
    </location>
</feature>
<keyword evidence="4 14" id="KW-0732">Signal</keyword>
<evidence type="ECO:0000256" key="1">
    <source>
        <dbReference type="ARBA" id="ARBA00004302"/>
    </source>
</evidence>
<dbReference type="InterPro" id="IPR001791">
    <property type="entry name" value="Laminin_G"/>
</dbReference>
<feature type="disulfide bond" evidence="12">
    <location>
        <begin position="1591"/>
        <end position="1600"/>
    </location>
</feature>
<evidence type="ECO:0008006" key="21">
    <source>
        <dbReference type="Google" id="ProtNLM"/>
    </source>
</evidence>
<dbReference type="OrthoDB" id="10011303at2759"/>
<dbReference type="PROSITE" id="PS51115">
    <property type="entry name" value="LAMININ_IVA"/>
    <property type="match status" value="2"/>
</dbReference>
<dbReference type="SMART" id="SM00181">
    <property type="entry name" value="EGF"/>
    <property type="match status" value="11"/>
</dbReference>
<dbReference type="PANTHER" id="PTHR10574">
    <property type="entry name" value="NETRIN/LAMININ-RELATED"/>
    <property type="match status" value="1"/>
</dbReference>
<dbReference type="InterPro" id="IPR002049">
    <property type="entry name" value="LE_dom"/>
</dbReference>
<dbReference type="FunFam" id="2.10.25.10:FF:000074">
    <property type="entry name" value="Laminin subunit alpha"/>
    <property type="match status" value="2"/>
</dbReference>
<gene>
    <name evidence="19" type="ORF">EGW08_020153</name>
</gene>
<dbReference type="InterPro" id="IPR000742">
    <property type="entry name" value="EGF"/>
</dbReference>
<evidence type="ECO:0000259" key="15">
    <source>
        <dbReference type="PROSITE" id="PS50025"/>
    </source>
</evidence>
<comment type="subcellular location">
    <subcellularLocation>
        <location evidence="1">Secreted</location>
        <location evidence="1">Extracellular space</location>
        <location evidence="1">Extracellular matrix</location>
        <location evidence="1">Basement membrane</location>
    </subcellularLocation>
</comment>
<feature type="domain" description="Laminin EGF-like" evidence="16">
    <location>
        <begin position="921"/>
        <end position="967"/>
    </location>
</feature>
<feature type="disulfide bond" evidence="12">
    <location>
        <begin position="989"/>
        <end position="998"/>
    </location>
</feature>
<feature type="domain" description="Laminin EGF-like" evidence="16">
    <location>
        <begin position="1564"/>
        <end position="1620"/>
    </location>
</feature>
<dbReference type="SMART" id="SM00282">
    <property type="entry name" value="LamG"/>
    <property type="match status" value="5"/>
</dbReference>
<feature type="disulfide bond" evidence="12">
    <location>
        <begin position="1066"/>
        <end position="1078"/>
    </location>
</feature>
<feature type="coiled-coil region" evidence="13">
    <location>
        <begin position="2045"/>
        <end position="2100"/>
    </location>
</feature>
<feature type="domain" description="Laminin IV type A" evidence="17">
    <location>
        <begin position="1282"/>
        <end position="1470"/>
    </location>
</feature>
<dbReference type="PROSITE" id="PS50027">
    <property type="entry name" value="EGF_LAM_2"/>
    <property type="match status" value="12"/>
</dbReference>
<dbReference type="SMART" id="SM00281">
    <property type="entry name" value="LamB"/>
    <property type="match status" value="2"/>
</dbReference>
<feature type="disulfide bond" evidence="12">
    <location>
        <begin position="942"/>
        <end position="951"/>
    </location>
</feature>
<feature type="disulfide bond" evidence="12">
    <location>
        <begin position="1642"/>
        <end position="1651"/>
    </location>
</feature>
<feature type="domain" description="Laminin EGF-like" evidence="16">
    <location>
        <begin position="1066"/>
        <end position="1113"/>
    </location>
</feature>
<comment type="caution">
    <text evidence="19">The sequence shown here is derived from an EMBL/GenBank/DDBJ whole genome shotgun (WGS) entry which is preliminary data.</text>
</comment>
<feature type="domain" description="Laminin EGF-like" evidence="16">
    <location>
        <begin position="757"/>
        <end position="806"/>
    </location>
</feature>
<evidence type="ECO:0000256" key="4">
    <source>
        <dbReference type="ARBA" id="ARBA00022729"/>
    </source>
</evidence>
<dbReference type="GO" id="GO:0005604">
    <property type="term" value="C:basement membrane"/>
    <property type="evidence" value="ECO:0007669"/>
    <property type="project" value="UniProtKB-SubCell"/>
</dbReference>
<dbReference type="STRING" id="188477.A0A433SS31"/>
<feature type="disulfide bond" evidence="12">
    <location>
        <begin position="1623"/>
        <end position="1640"/>
    </location>
</feature>
<dbReference type="CDD" id="cd00110">
    <property type="entry name" value="LamG"/>
    <property type="match status" value="5"/>
</dbReference>
<dbReference type="FunFam" id="2.60.120.260:FF:000017">
    <property type="entry name" value="Laminin subunit alpha 2"/>
    <property type="match status" value="1"/>
</dbReference>
<feature type="domain" description="Laminin EGF-like" evidence="16">
    <location>
        <begin position="1621"/>
        <end position="1668"/>
    </location>
</feature>
<feature type="domain" description="Laminin N-terminal" evidence="18">
    <location>
        <begin position="30"/>
        <end position="283"/>
    </location>
</feature>
<dbReference type="SUPFAM" id="SSF57196">
    <property type="entry name" value="EGF/Laminin"/>
    <property type="match status" value="12"/>
</dbReference>
<feature type="disulfide bond" evidence="12">
    <location>
        <begin position="893"/>
        <end position="902"/>
    </location>
</feature>
<feature type="disulfide bond" evidence="12">
    <location>
        <begin position="923"/>
        <end position="940"/>
    </location>
</feature>
<dbReference type="FunFam" id="2.10.25.10:FF:000209">
    <property type="entry name" value="Laminin subunit alpha 5"/>
    <property type="match status" value="1"/>
</dbReference>
<feature type="domain" description="Laminin EGF-like" evidence="16">
    <location>
        <begin position="869"/>
        <end position="920"/>
    </location>
</feature>
<name>A0A433SS31_ELYCH</name>
<feature type="domain" description="Laminin EGF-like" evidence="16">
    <location>
        <begin position="968"/>
        <end position="1015"/>
    </location>
</feature>
<dbReference type="GO" id="GO:0007411">
    <property type="term" value="P:axon guidance"/>
    <property type="evidence" value="ECO:0007669"/>
    <property type="project" value="TreeGrafter"/>
</dbReference>
<dbReference type="SMART" id="SM00180">
    <property type="entry name" value="EGF_Lam"/>
    <property type="match status" value="17"/>
</dbReference>
<dbReference type="PROSITE" id="PS50025">
    <property type="entry name" value="LAM_G_DOMAIN"/>
    <property type="match status" value="5"/>
</dbReference>
<feature type="domain" description="Laminin IV type A" evidence="17">
    <location>
        <begin position="535"/>
        <end position="723"/>
    </location>
</feature>
<evidence type="ECO:0000256" key="12">
    <source>
        <dbReference type="PROSITE-ProRule" id="PRU00460"/>
    </source>
</evidence>
<dbReference type="FunFam" id="2.10.25.10:FF:000033">
    <property type="entry name" value="Laminin subunit alpha 2"/>
    <property type="match status" value="1"/>
</dbReference>
<evidence type="ECO:0000256" key="2">
    <source>
        <dbReference type="ARBA" id="ARBA00022525"/>
    </source>
</evidence>